<proteinExistence type="predicted"/>
<name>A0A6A6M8D9_HEVBR</name>
<dbReference type="AlphaFoldDB" id="A0A6A6M8D9"/>
<accession>A0A6A6M8D9</accession>
<feature type="compositionally biased region" description="Acidic residues" evidence="1">
    <location>
        <begin position="101"/>
        <end position="110"/>
    </location>
</feature>
<feature type="region of interest" description="Disordered" evidence="1">
    <location>
        <begin position="79"/>
        <end position="131"/>
    </location>
</feature>
<dbReference type="Proteomes" id="UP000467840">
    <property type="component" value="Chromosome 17"/>
</dbReference>
<reference evidence="2 3" key="1">
    <citation type="journal article" date="2020" name="Mol. Plant">
        <title>The Chromosome-Based Rubber Tree Genome Provides New Insights into Spurge Genome Evolution and Rubber Biosynthesis.</title>
        <authorList>
            <person name="Liu J."/>
            <person name="Shi C."/>
            <person name="Shi C.C."/>
            <person name="Li W."/>
            <person name="Zhang Q.J."/>
            <person name="Zhang Y."/>
            <person name="Li K."/>
            <person name="Lu H.F."/>
            <person name="Shi C."/>
            <person name="Zhu S.T."/>
            <person name="Xiao Z.Y."/>
            <person name="Nan H."/>
            <person name="Yue Y."/>
            <person name="Zhu X.G."/>
            <person name="Wu Y."/>
            <person name="Hong X.N."/>
            <person name="Fan G.Y."/>
            <person name="Tong Y."/>
            <person name="Zhang D."/>
            <person name="Mao C.L."/>
            <person name="Liu Y.L."/>
            <person name="Hao S.J."/>
            <person name="Liu W.Q."/>
            <person name="Lv M.Q."/>
            <person name="Zhang H.B."/>
            <person name="Liu Y."/>
            <person name="Hu-Tang G.R."/>
            <person name="Wang J.P."/>
            <person name="Wang J.H."/>
            <person name="Sun Y.H."/>
            <person name="Ni S.B."/>
            <person name="Chen W.B."/>
            <person name="Zhang X.C."/>
            <person name="Jiao Y.N."/>
            <person name="Eichler E.E."/>
            <person name="Li G.H."/>
            <person name="Liu X."/>
            <person name="Gao L.Z."/>
        </authorList>
    </citation>
    <scope>NUCLEOTIDE SEQUENCE [LARGE SCALE GENOMIC DNA]</scope>
    <source>
        <strain evidence="3">cv. GT1</strain>
        <tissue evidence="2">Leaf</tissue>
    </source>
</reference>
<evidence type="ECO:0000313" key="2">
    <source>
        <dbReference type="EMBL" id="KAF2308775.1"/>
    </source>
</evidence>
<gene>
    <name evidence="2" type="ORF">GH714_017704</name>
</gene>
<feature type="compositionally biased region" description="Low complexity" evidence="1">
    <location>
        <begin position="111"/>
        <end position="131"/>
    </location>
</feature>
<dbReference type="EMBL" id="JAAGAX010000007">
    <property type="protein sequence ID" value="KAF2308775.1"/>
    <property type="molecule type" value="Genomic_DNA"/>
</dbReference>
<evidence type="ECO:0000256" key="1">
    <source>
        <dbReference type="SAM" id="MobiDB-lite"/>
    </source>
</evidence>
<comment type="caution">
    <text evidence="2">The sequence shown here is derived from an EMBL/GenBank/DDBJ whole genome shotgun (WGS) entry which is preliminary data.</text>
</comment>
<protein>
    <submittedName>
        <fullName evidence="2">Uncharacterized protein</fullName>
    </submittedName>
</protein>
<evidence type="ECO:0000313" key="3">
    <source>
        <dbReference type="Proteomes" id="UP000467840"/>
    </source>
</evidence>
<organism evidence="2 3">
    <name type="scientific">Hevea brasiliensis</name>
    <name type="common">Para rubber tree</name>
    <name type="synonym">Siphonia brasiliensis</name>
    <dbReference type="NCBI Taxonomy" id="3981"/>
    <lineage>
        <taxon>Eukaryota</taxon>
        <taxon>Viridiplantae</taxon>
        <taxon>Streptophyta</taxon>
        <taxon>Embryophyta</taxon>
        <taxon>Tracheophyta</taxon>
        <taxon>Spermatophyta</taxon>
        <taxon>Magnoliopsida</taxon>
        <taxon>eudicotyledons</taxon>
        <taxon>Gunneridae</taxon>
        <taxon>Pentapetalae</taxon>
        <taxon>rosids</taxon>
        <taxon>fabids</taxon>
        <taxon>Malpighiales</taxon>
        <taxon>Euphorbiaceae</taxon>
        <taxon>Crotonoideae</taxon>
        <taxon>Micrandreae</taxon>
        <taxon>Hevea</taxon>
    </lineage>
</organism>
<sequence>MSLCAYCDVLKYTNIIKIWIVKLFKKLAEGLILLQDDRALNVDDGRDTSRRGKQLIKVVRVKTNDANAVNVEVRVESEFREEVNESNGSNRSNSKSHGEEITDNNEEESENNSSGDENDGSNGNKNEYFFL</sequence>
<keyword evidence="3" id="KW-1185">Reference proteome</keyword>